<dbReference type="AlphaFoldDB" id="A0A225DUA8"/>
<proteinExistence type="predicted"/>
<keyword evidence="2" id="KW-1185">Reference proteome</keyword>
<dbReference type="Proteomes" id="UP000214646">
    <property type="component" value="Unassembled WGS sequence"/>
</dbReference>
<comment type="caution">
    <text evidence="1">The sequence shown here is derived from an EMBL/GenBank/DDBJ whole genome shotgun (WGS) entry which is preliminary data.</text>
</comment>
<name>A0A225DUA8_9BACT</name>
<dbReference type="InterPro" id="IPR010297">
    <property type="entry name" value="DUF900_hydrolase"/>
</dbReference>
<evidence type="ECO:0008006" key="3">
    <source>
        <dbReference type="Google" id="ProtNLM"/>
    </source>
</evidence>
<dbReference type="Pfam" id="PF05990">
    <property type="entry name" value="DUF900"/>
    <property type="match status" value="1"/>
</dbReference>
<organism evidence="1 2">
    <name type="scientific">Fimbriiglobus ruber</name>
    <dbReference type="NCBI Taxonomy" id="1908690"/>
    <lineage>
        <taxon>Bacteria</taxon>
        <taxon>Pseudomonadati</taxon>
        <taxon>Planctomycetota</taxon>
        <taxon>Planctomycetia</taxon>
        <taxon>Gemmatales</taxon>
        <taxon>Gemmataceae</taxon>
        <taxon>Fimbriiglobus</taxon>
    </lineage>
</organism>
<gene>
    <name evidence="1" type="ORF">FRUB_04196</name>
</gene>
<evidence type="ECO:0000313" key="2">
    <source>
        <dbReference type="Proteomes" id="UP000214646"/>
    </source>
</evidence>
<dbReference type="EMBL" id="NIDE01000005">
    <property type="protein sequence ID" value="OWK42118.1"/>
    <property type="molecule type" value="Genomic_DNA"/>
</dbReference>
<dbReference type="SUPFAM" id="SSF53474">
    <property type="entry name" value="alpha/beta-Hydrolases"/>
    <property type="match status" value="1"/>
</dbReference>
<sequence>MIMVHGFMADPREDIRPEAPQRTNNPHDFCYHYSAGPGPYWRHTASWPRGLGFTEGDDGTAGLGIAFGWNSTPDLVTQGLGATLTAARKKLSRADLLTVPIDLLELASTTPAIVAAAKAIPVPMSIERVRQGIERLDELLTAVEEPLAKLGDRLPDLYRQPYQRADLAAWVLVNVVRAVSFALPGRTVDLFCHSLGSRVVIQALHQMAVEAHKPGKGELKALLGRIGRIIIVGGAEYTTPTKQMLAEVRKVGPAPSFYNFMARRDRILALLAQRFHPVDLRLRRVVGLYGLTPGEQDPNWLDLQIDSNSDATHPLNDWLRPRGMSVSGAHLTGVLNHWHYFTDEKNMQVFKAILRDRKAWDIARLRKEGIPEREGVIWPSEG</sequence>
<accession>A0A225DUA8</accession>
<dbReference type="InterPro" id="IPR029058">
    <property type="entry name" value="AB_hydrolase_fold"/>
</dbReference>
<protein>
    <recommendedName>
        <fullName evidence="3">Alpha/beta hydrolase</fullName>
    </recommendedName>
</protein>
<evidence type="ECO:0000313" key="1">
    <source>
        <dbReference type="EMBL" id="OWK42118.1"/>
    </source>
</evidence>
<reference evidence="2" key="1">
    <citation type="submission" date="2017-06" db="EMBL/GenBank/DDBJ databases">
        <title>Genome analysis of Fimbriiglobus ruber SP5, the first member of the order Planctomycetales with confirmed chitinolytic capability.</title>
        <authorList>
            <person name="Ravin N.V."/>
            <person name="Rakitin A.L."/>
            <person name="Ivanova A.A."/>
            <person name="Beletsky A.V."/>
            <person name="Kulichevskaya I.S."/>
            <person name="Mardanov A.V."/>
            <person name="Dedysh S.N."/>
        </authorList>
    </citation>
    <scope>NUCLEOTIDE SEQUENCE [LARGE SCALE GENOMIC DNA]</scope>
    <source>
        <strain evidence="2">SP5</strain>
    </source>
</reference>